<comment type="caution">
    <text evidence="7">The sequence shown here is derived from an EMBL/GenBank/DDBJ whole genome shotgun (WGS) entry which is preliminary data.</text>
</comment>
<dbReference type="CDD" id="cd00707">
    <property type="entry name" value="Pancreat_lipase_like"/>
    <property type="match status" value="1"/>
</dbReference>
<dbReference type="InterPro" id="IPR029058">
    <property type="entry name" value="AB_hydrolase_fold"/>
</dbReference>
<evidence type="ECO:0000313" key="8">
    <source>
        <dbReference type="Proteomes" id="UP001159042"/>
    </source>
</evidence>
<evidence type="ECO:0000256" key="4">
    <source>
        <dbReference type="RuleBase" id="RU004262"/>
    </source>
</evidence>
<dbReference type="EMBL" id="JANEYG010000046">
    <property type="protein sequence ID" value="KAJ8916053.1"/>
    <property type="molecule type" value="Genomic_DNA"/>
</dbReference>
<dbReference type="PANTHER" id="PTHR11610">
    <property type="entry name" value="LIPASE"/>
    <property type="match status" value="1"/>
</dbReference>
<reference evidence="7 8" key="1">
    <citation type="journal article" date="2023" name="Insect Mol. Biol.">
        <title>Genome sequencing provides insights into the evolution of gene families encoding plant cell wall-degrading enzymes in longhorned beetles.</title>
        <authorList>
            <person name="Shin N.R."/>
            <person name="Okamura Y."/>
            <person name="Kirsch R."/>
            <person name="Pauchet Y."/>
        </authorList>
    </citation>
    <scope>NUCLEOTIDE SEQUENCE [LARGE SCALE GENOMIC DNA]</scope>
    <source>
        <strain evidence="7">EAD_L_NR</strain>
    </source>
</reference>
<dbReference type="Proteomes" id="UP001159042">
    <property type="component" value="Unassembled WGS sequence"/>
</dbReference>
<evidence type="ECO:0000256" key="2">
    <source>
        <dbReference type="ARBA" id="ARBA00010701"/>
    </source>
</evidence>
<sequence>MKVLFFVLTAVFATALSGSDHPKDDGENMKYFLVETSPGVYRIEDLVNAEVDTRAVEEDLTYHFFNQRDTLVGVNITSDNIDALRNTRFSRLRDTLFIIHGWQDNYEAELNVYVREAILAGHNINVFVVDWSPVAGRNYISAKGSVVRVGQHVANFIKALVSRYNLRLNRVALVGFSLGAHIAGNAGAALNGEVDHIVGLDPAGPLFSERNIDERLDPTDAKFVHVIHTNTALLGFNPPAGHADYYPNGGSKQAGCGLDLAGVCSHSRAYRFYAESLLTSRNQFVSEQCSSYTNYGRGNCRSNPKSVMGGWDVDTGATGVYYLDTNSDPPYAKGG</sequence>
<dbReference type="AlphaFoldDB" id="A0AAV8VP01"/>
<dbReference type="Gene3D" id="3.40.50.1820">
    <property type="entry name" value="alpha/beta hydrolase"/>
    <property type="match status" value="1"/>
</dbReference>
<proteinExistence type="inferred from homology"/>
<protein>
    <recommendedName>
        <fullName evidence="6">Lipase domain-containing protein</fullName>
    </recommendedName>
</protein>
<dbReference type="GO" id="GO:0016042">
    <property type="term" value="P:lipid catabolic process"/>
    <property type="evidence" value="ECO:0007669"/>
    <property type="project" value="TreeGrafter"/>
</dbReference>
<organism evidence="7 8">
    <name type="scientific">Exocentrus adspersus</name>
    <dbReference type="NCBI Taxonomy" id="1586481"/>
    <lineage>
        <taxon>Eukaryota</taxon>
        <taxon>Metazoa</taxon>
        <taxon>Ecdysozoa</taxon>
        <taxon>Arthropoda</taxon>
        <taxon>Hexapoda</taxon>
        <taxon>Insecta</taxon>
        <taxon>Pterygota</taxon>
        <taxon>Neoptera</taxon>
        <taxon>Endopterygota</taxon>
        <taxon>Coleoptera</taxon>
        <taxon>Polyphaga</taxon>
        <taxon>Cucujiformia</taxon>
        <taxon>Chrysomeloidea</taxon>
        <taxon>Cerambycidae</taxon>
        <taxon>Lamiinae</taxon>
        <taxon>Acanthocinini</taxon>
        <taxon>Exocentrus</taxon>
    </lineage>
</organism>
<gene>
    <name evidence="7" type="ORF">NQ315_010921</name>
</gene>
<evidence type="ECO:0000259" key="6">
    <source>
        <dbReference type="Pfam" id="PF00151"/>
    </source>
</evidence>
<dbReference type="PANTHER" id="PTHR11610:SF190">
    <property type="entry name" value="VITELLOGENIN-3-LIKE PROTEIN"/>
    <property type="match status" value="1"/>
</dbReference>
<dbReference type="PRINTS" id="PR00825">
    <property type="entry name" value="DOLALLERGEN"/>
</dbReference>
<name>A0AAV8VP01_9CUCU</name>
<evidence type="ECO:0000313" key="7">
    <source>
        <dbReference type="EMBL" id="KAJ8916053.1"/>
    </source>
</evidence>
<dbReference type="InterPro" id="IPR000734">
    <property type="entry name" value="TAG_lipase"/>
</dbReference>
<dbReference type="GO" id="GO:0016298">
    <property type="term" value="F:lipase activity"/>
    <property type="evidence" value="ECO:0007669"/>
    <property type="project" value="InterPro"/>
</dbReference>
<keyword evidence="8" id="KW-1185">Reference proteome</keyword>
<evidence type="ECO:0000256" key="5">
    <source>
        <dbReference type="SAM" id="SignalP"/>
    </source>
</evidence>
<keyword evidence="3" id="KW-0964">Secreted</keyword>
<keyword evidence="5" id="KW-0732">Signal</keyword>
<dbReference type="InterPro" id="IPR002334">
    <property type="entry name" value="Allerg_PlipaseA1"/>
</dbReference>
<feature type="chain" id="PRO_5043967445" description="Lipase domain-containing protein" evidence="5">
    <location>
        <begin position="19"/>
        <end position="335"/>
    </location>
</feature>
<dbReference type="InterPro" id="IPR013818">
    <property type="entry name" value="Lipase"/>
</dbReference>
<evidence type="ECO:0000256" key="1">
    <source>
        <dbReference type="ARBA" id="ARBA00004613"/>
    </source>
</evidence>
<comment type="subcellular location">
    <subcellularLocation>
        <location evidence="1">Secreted</location>
    </subcellularLocation>
</comment>
<comment type="similarity">
    <text evidence="2 4">Belongs to the AB hydrolase superfamily. Lipase family.</text>
</comment>
<evidence type="ECO:0000256" key="3">
    <source>
        <dbReference type="ARBA" id="ARBA00022525"/>
    </source>
</evidence>
<feature type="signal peptide" evidence="5">
    <location>
        <begin position="1"/>
        <end position="18"/>
    </location>
</feature>
<dbReference type="Pfam" id="PF00151">
    <property type="entry name" value="Lipase"/>
    <property type="match status" value="1"/>
</dbReference>
<dbReference type="InterPro" id="IPR033906">
    <property type="entry name" value="Lipase_N"/>
</dbReference>
<dbReference type="GO" id="GO:0005615">
    <property type="term" value="C:extracellular space"/>
    <property type="evidence" value="ECO:0007669"/>
    <property type="project" value="TreeGrafter"/>
</dbReference>
<feature type="domain" description="Lipase" evidence="6">
    <location>
        <begin position="57"/>
        <end position="331"/>
    </location>
</feature>
<accession>A0AAV8VP01</accession>
<dbReference type="SUPFAM" id="SSF53474">
    <property type="entry name" value="alpha/beta-Hydrolases"/>
    <property type="match status" value="1"/>
</dbReference>
<dbReference type="PRINTS" id="PR00821">
    <property type="entry name" value="TAGLIPASE"/>
</dbReference>
<dbReference type="FunFam" id="3.40.50.1820:FF:000076">
    <property type="entry name" value="phospholipase A1"/>
    <property type="match status" value="1"/>
</dbReference>